<keyword evidence="3" id="KW-0865">Zymogen</keyword>
<accession>A0ABS3FU90</accession>
<name>A0ABS3FU90_9CYAN</name>
<evidence type="ECO:0000313" key="5">
    <source>
        <dbReference type="EMBL" id="MBO0350186.1"/>
    </source>
</evidence>
<dbReference type="PIRSF" id="PIRSF001227">
    <property type="entry name" value="Pen_acylase"/>
    <property type="match status" value="1"/>
</dbReference>
<evidence type="ECO:0000256" key="3">
    <source>
        <dbReference type="ARBA" id="ARBA00023145"/>
    </source>
</evidence>
<dbReference type="Pfam" id="PF01804">
    <property type="entry name" value="Penicil_amidase"/>
    <property type="match status" value="1"/>
</dbReference>
<feature type="transmembrane region" description="Helical" evidence="4">
    <location>
        <begin position="12"/>
        <end position="31"/>
    </location>
</feature>
<dbReference type="InterPro" id="IPR002692">
    <property type="entry name" value="S45"/>
</dbReference>
<comment type="similarity">
    <text evidence="1">Belongs to the peptidase S45 family.</text>
</comment>
<dbReference type="InterPro" id="IPR023343">
    <property type="entry name" value="Penicillin_amidase_dom1"/>
</dbReference>
<evidence type="ECO:0000256" key="2">
    <source>
        <dbReference type="ARBA" id="ARBA00022801"/>
    </source>
</evidence>
<dbReference type="Gene3D" id="1.10.439.10">
    <property type="entry name" value="Penicillin Amidohydrolase, domain 1"/>
    <property type="match status" value="1"/>
</dbReference>
<keyword evidence="4" id="KW-1133">Transmembrane helix</keyword>
<keyword evidence="2" id="KW-0378">Hydrolase</keyword>
<organism evidence="5 6">
    <name type="scientific">Phormidium pseudopriestleyi FRX01</name>
    <dbReference type="NCBI Taxonomy" id="1759528"/>
    <lineage>
        <taxon>Bacteria</taxon>
        <taxon>Bacillati</taxon>
        <taxon>Cyanobacteriota</taxon>
        <taxon>Cyanophyceae</taxon>
        <taxon>Oscillatoriophycideae</taxon>
        <taxon>Oscillatoriales</taxon>
        <taxon>Oscillatoriaceae</taxon>
        <taxon>Phormidium</taxon>
    </lineage>
</organism>
<dbReference type="Gene3D" id="3.60.20.10">
    <property type="entry name" value="Glutamine Phosphoribosylpyrophosphate, subunit 1, domain 1"/>
    <property type="match status" value="1"/>
</dbReference>
<evidence type="ECO:0000256" key="4">
    <source>
        <dbReference type="SAM" id="Phobius"/>
    </source>
</evidence>
<keyword evidence="6" id="KW-1185">Reference proteome</keyword>
<evidence type="ECO:0000256" key="1">
    <source>
        <dbReference type="ARBA" id="ARBA00006586"/>
    </source>
</evidence>
<dbReference type="InterPro" id="IPR043147">
    <property type="entry name" value="Penicillin_amidase_A-knob"/>
</dbReference>
<gene>
    <name evidence="5" type="ORF">J0895_13905</name>
</gene>
<protein>
    <submittedName>
        <fullName evidence="5">Penicillin acylase family protein</fullName>
    </submittedName>
</protein>
<sequence length="851" mass="95704">MILLFRKGWQIFGAIALILTVTIASLTLYWVTDSWPQQSGLILLPQLSDRVEVRRDAYSIPHIYASNEYDLFLAQGYIHAQDRFWQMDFWRHLGAGRLSELFGESQLKTDQFLRTLGWARIARQEVQNLPAEFLEPLTAYAEGVNAYLQEHQGTGLSLEYGVLKVMNPSYQPEPWQPEHTLTWAKVMAWDLGTNMDEEIERAILLQTYSPEQVDELFPPYSNQTPVIMPDWKIAQGKPELIGNQLGKITSGESAVSIEAIASVLSPTFNSVSEQISALETLTGPRGGEIGSNSWVVSGAKTATGKPLLANDPHLGVQMPSIWYEMGLHCTSKSPDCPYDITGFSFAGMVGVIIGHSDRIAWGFSNVGADTMDLYIEKINPENPNQYEVNGKWVDMDQVTETIQIAGGKTAVETVRYTRHGPIISETYPKLKALLVPDIASSNPDIYAIALRWTGLEPARLFPSIIQLNQAQNWQEFRKAAQDFDVAPQNLIYADIDGNIGYQMPGKLPIRTNSDGRYPVPGWTDEYEWNGYIPFEQLPFTLNPTSGYIVTANNPVVDESYPYVITKDWDYGFRAQRILDLLNAQETGFDFESFREIQGDNYNLNAQGLVPILLNLSFEDSHLGKIRDLLKNWDFQMEEKSSGAALFEAFWSQLLTATFNDNFLVDFLPNGGHRWIKVIADLVENSDSFWWDNVLTPEVEDRDFIFYQAFAEAVAKLEKQLGKNSQGWQWGDLHRVTFRNQSLGQSGIAPIEAIFNRGGVPISGGNAIVNATAWNARKSFETTWIPSMRMILDLSDLNASVAVISTGQSGHAFHPHYTDLMPLWRNLDYHPMVSSRPGVEANTKDTLILLPN</sequence>
<keyword evidence="4" id="KW-0812">Transmembrane</keyword>
<dbReference type="EMBL" id="JAFLQW010000372">
    <property type="protein sequence ID" value="MBO0350186.1"/>
    <property type="molecule type" value="Genomic_DNA"/>
</dbReference>
<dbReference type="Proteomes" id="UP000664844">
    <property type="component" value="Unassembled WGS sequence"/>
</dbReference>
<dbReference type="SUPFAM" id="SSF56235">
    <property type="entry name" value="N-terminal nucleophile aminohydrolases (Ntn hydrolases)"/>
    <property type="match status" value="1"/>
</dbReference>
<dbReference type="CDD" id="cd03747">
    <property type="entry name" value="Ntn_PGA_like"/>
    <property type="match status" value="1"/>
</dbReference>
<dbReference type="RefSeq" id="WP_207088674.1">
    <property type="nucleotide sequence ID" value="NZ_JAFLQW010000372.1"/>
</dbReference>
<dbReference type="Gene3D" id="1.10.1400.10">
    <property type="match status" value="1"/>
</dbReference>
<keyword evidence="4" id="KW-0472">Membrane</keyword>
<proteinExistence type="inferred from homology"/>
<evidence type="ECO:0000313" key="6">
    <source>
        <dbReference type="Proteomes" id="UP000664844"/>
    </source>
</evidence>
<dbReference type="InterPro" id="IPR014395">
    <property type="entry name" value="Pen/GL7ACA/AHL_acylase"/>
</dbReference>
<dbReference type="InterPro" id="IPR029055">
    <property type="entry name" value="Ntn_hydrolases_N"/>
</dbReference>
<reference evidence="5 6" key="1">
    <citation type="submission" date="2021-03" db="EMBL/GenBank/DDBJ databases">
        <title>Metabolic Capacity of the Antarctic Cyanobacterium Phormidium pseudopriestleyi that Sustains Oxygenic Photosynthesis in the Presence of Hydrogen Sulfide.</title>
        <authorList>
            <person name="Lumian J.E."/>
            <person name="Jungblut A.D."/>
            <person name="Dillon M.L."/>
            <person name="Hawes I."/>
            <person name="Doran P.T."/>
            <person name="Mackey T.J."/>
            <person name="Dick G.J."/>
            <person name="Grettenberger C.L."/>
            <person name="Sumner D.Y."/>
        </authorList>
    </citation>
    <scope>NUCLEOTIDE SEQUENCE [LARGE SCALE GENOMIC DNA]</scope>
    <source>
        <strain evidence="5 6">FRX01</strain>
    </source>
</reference>
<dbReference type="InterPro" id="IPR043146">
    <property type="entry name" value="Penicillin_amidase_N_B-knob"/>
</dbReference>
<dbReference type="Gene3D" id="2.30.120.10">
    <property type="match status" value="1"/>
</dbReference>
<dbReference type="PANTHER" id="PTHR34218:SF4">
    <property type="entry name" value="ACYL-HOMOSERINE LACTONE ACYLASE QUIP"/>
    <property type="match status" value="1"/>
</dbReference>
<comment type="caution">
    <text evidence="5">The sequence shown here is derived from an EMBL/GenBank/DDBJ whole genome shotgun (WGS) entry which is preliminary data.</text>
</comment>
<dbReference type="PANTHER" id="PTHR34218">
    <property type="entry name" value="PEPTIDASE S45 PENICILLIN AMIDASE"/>
    <property type="match status" value="1"/>
</dbReference>